<accession>A0ABR2F2L5</accession>
<evidence type="ECO:0000313" key="2">
    <source>
        <dbReference type="EMBL" id="KAK8569184.1"/>
    </source>
</evidence>
<comment type="caution">
    <text evidence="2">The sequence shown here is derived from an EMBL/GenBank/DDBJ whole genome shotgun (WGS) entry which is preliminary data.</text>
</comment>
<dbReference type="Proteomes" id="UP001472677">
    <property type="component" value="Unassembled WGS sequence"/>
</dbReference>
<dbReference type="Pfam" id="PF00564">
    <property type="entry name" value="PB1"/>
    <property type="match status" value="1"/>
</dbReference>
<organism evidence="2 3">
    <name type="scientific">Hibiscus sabdariffa</name>
    <name type="common">roselle</name>
    <dbReference type="NCBI Taxonomy" id="183260"/>
    <lineage>
        <taxon>Eukaryota</taxon>
        <taxon>Viridiplantae</taxon>
        <taxon>Streptophyta</taxon>
        <taxon>Embryophyta</taxon>
        <taxon>Tracheophyta</taxon>
        <taxon>Spermatophyta</taxon>
        <taxon>Magnoliopsida</taxon>
        <taxon>eudicotyledons</taxon>
        <taxon>Gunneridae</taxon>
        <taxon>Pentapetalae</taxon>
        <taxon>rosids</taxon>
        <taxon>malvids</taxon>
        <taxon>Malvales</taxon>
        <taxon>Malvaceae</taxon>
        <taxon>Malvoideae</taxon>
        <taxon>Hibiscus</taxon>
    </lineage>
</organism>
<reference evidence="2 3" key="1">
    <citation type="journal article" date="2024" name="G3 (Bethesda)">
        <title>Genome assembly of Hibiscus sabdariffa L. provides insights into metabolisms of medicinal natural products.</title>
        <authorList>
            <person name="Kim T."/>
        </authorList>
    </citation>
    <scope>NUCLEOTIDE SEQUENCE [LARGE SCALE GENOMIC DNA]</scope>
    <source>
        <strain evidence="2">TK-2024</strain>
        <tissue evidence="2">Old leaves</tissue>
    </source>
</reference>
<evidence type="ECO:0000313" key="3">
    <source>
        <dbReference type="Proteomes" id="UP001472677"/>
    </source>
</evidence>
<dbReference type="InterPro" id="IPR053198">
    <property type="entry name" value="Gynoecium_Dev_Regulator"/>
</dbReference>
<dbReference type="SUPFAM" id="SSF54277">
    <property type="entry name" value="CAD &amp; PB1 domains"/>
    <property type="match status" value="1"/>
</dbReference>
<dbReference type="EMBL" id="JBBPBM010000009">
    <property type="protein sequence ID" value="KAK8569184.1"/>
    <property type="molecule type" value="Genomic_DNA"/>
</dbReference>
<dbReference type="PANTHER" id="PTHR31066">
    <property type="entry name" value="OS05G0427100 PROTEIN-RELATED"/>
    <property type="match status" value="1"/>
</dbReference>
<keyword evidence="3" id="KW-1185">Reference proteome</keyword>
<feature type="domain" description="PB1" evidence="1">
    <location>
        <begin position="25"/>
        <end position="124"/>
    </location>
</feature>
<gene>
    <name evidence="2" type="ORF">V6N12_007716</name>
</gene>
<proteinExistence type="predicted"/>
<dbReference type="SMART" id="SM00666">
    <property type="entry name" value="PB1"/>
    <property type="match status" value="1"/>
</dbReference>
<protein>
    <recommendedName>
        <fullName evidence="1">PB1 domain-containing protein</fullName>
    </recommendedName>
</protein>
<dbReference type="PANTHER" id="PTHR31066:SF57">
    <property type="entry name" value="PROTEIN PAL OF QUIRKY"/>
    <property type="match status" value="1"/>
</dbReference>
<name>A0ABR2F2L5_9ROSI</name>
<evidence type="ECO:0000259" key="1">
    <source>
        <dbReference type="SMART" id="SM00666"/>
    </source>
</evidence>
<dbReference type="InterPro" id="IPR000270">
    <property type="entry name" value="PB1_dom"/>
</dbReference>
<sequence>MDPLPSSAPKLRLMCSYGGRIIPRPQTKSFYYFGGENRLLTIPTTDNTFTTLTLSSLTTHLSTFLRLAAPFILKYQLPNHDLDSLISISTDDDLQIMLEEHKRLSSSSSSSASSSRIRLFLFPVGNGNGNGDKAELTHPKRESWFVDALRSARVGFGGESGEQAECIPLETSSSFGSTSSSLSLSSLPPIKHSPDSIPSDECVGNAVSNVQAGTFQDQVGHIASTENKLCSNPFESDKKSADPSSVFEVHKPIHASGFPVNLMHLPQQQTQVIHEDTNYVLPNVPGTQPVTSYYPVYYPVPQQQQHLHYQSNQPYPMYYVPVAPTQPYNIPVQHVMVQATSICAGQPQALPNATFIPTPMVLKEVAAASQPVADLSSQQFQKIPAAHQHIHVPHTETETRFAGAQIEHQPQSLGVAAGETVNHTNKLDDDPARVQIYKSQPPPPMLPSQYQTMTKATTLLLSEALAKLHTDNAEQQITASELSSIRSLMGAGQSKLEYGADIVFLTPSMSRGRINDGREWLPFLDQIDLRRPYF</sequence>